<proteinExistence type="predicted"/>
<dbReference type="GeneID" id="106011389"/>
<keyword evidence="2" id="KW-1185">Reference proteome</keyword>
<evidence type="ECO:0000313" key="2">
    <source>
        <dbReference type="Proteomes" id="UP000694888"/>
    </source>
</evidence>
<protein>
    <submittedName>
        <fullName evidence="3">Uncharacterized protein LOC106011389</fullName>
    </submittedName>
</protein>
<dbReference type="Proteomes" id="UP000694888">
    <property type="component" value="Unplaced"/>
</dbReference>
<feature type="chain" id="PRO_5046685683" evidence="1">
    <location>
        <begin position="24"/>
        <end position="652"/>
    </location>
</feature>
<evidence type="ECO:0000313" key="3">
    <source>
        <dbReference type="RefSeq" id="XP_012936285.1"/>
    </source>
</evidence>
<name>A0ABM0ZX24_APLCA</name>
<gene>
    <name evidence="3" type="primary">LOC106011389</name>
</gene>
<feature type="signal peptide" evidence="1">
    <location>
        <begin position="1"/>
        <end position="23"/>
    </location>
</feature>
<organism evidence="2 3">
    <name type="scientific">Aplysia californica</name>
    <name type="common">California sea hare</name>
    <dbReference type="NCBI Taxonomy" id="6500"/>
    <lineage>
        <taxon>Eukaryota</taxon>
        <taxon>Metazoa</taxon>
        <taxon>Spiralia</taxon>
        <taxon>Lophotrochozoa</taxon>
        <taxon>Mollusca</taxon>
        <taxon>Gastropoda</taxon>
        <taxon>Heterobranchia</taxon>
        <taxon>Euthyneura</taxon>
        <taxon>Tectipleura</taxon>
        <taxon>Aplysiida</taxon>
        <taxon>Aplysioidea</taxon>
        <taxon>Aplysiidae</taxon>
        <taxon>Aplysia</taxon>
    </lineage>
</organism>
<dbReference type="RefSeq" id="XP_012936285.1">
    <property type="nucleotide sequence ID" value="XM_013080831.2"/>
</dbReference>
<keyword evidence="1" id="KW-0732">Signal</keyword>
<sequence length="652" mass="73401">MRDPVRKVVTLGLLFVTLYVASSSQTEEEASTVAEEELMDLLKATEYHYENMKRNMEDMDKILTVYPMQRLVRLKNGRISKRSEVSQLFTSFMAFCENLRNENNTVNAKPTTTNKTHKIPQTSHTRKPSKAYWYSLESNVKPVKLKLRRSKTHVTVVVTVKHSVPCFVMPFLSLFQSPKPLMRKLRIGPKDSVPKVSRARFLLEAKVCLDSVSSASSRVHFQVGEMERKFAPSATIGIDICKGMEERDPMSATSTVASEFIEEEIRILQFNWTLQNNTLISGNGQNSSFEVDLTPTKYIGFAVDTMGYTSTADTISKSFWDVTGEKNANGSYDLQAEKIEQFGNSNMTFVEVMKSTVSHNTSQKNTRGEQPATSTARVHLTVDTASGTDTGVLYLSQDFLNDREDSEAIIQSSRLWFPLHVRKNEETPSIPYGKFAFFNRTRFLCNTNPAAEDQLWAPCALDCQVSGVDIATLKIYKANKQMVSEDENMEVQSQVSPNGAWAKATMHFEEKDQSLDGDYICEARSERGITDRIVLNMIVAGYPDISDGAFTMSVIDDKFASVKCAATGTNLNMSIYKNERTPGNRIDFNITKNRPSQNELIYTVLLPLNELRYYTTTLECVAANNAGEDVSFIYPSEVLNQLRSTPTTDHTF</sequence>
<accession>A0ABM0ZX24</accession>
<reference evidence="3" key="1">
    <citation type="submission" date="2025-08" db="UniProtKB">
        <authorList>
            <consortium name="RefSeq"/>
        </authorList>
    </citation>
    <scope>IDENTIFICATION</scope>
</reference>
<evidence type="ECO:0000256" key="1">
    <source>
        <dbReference type="SAM" id="SignalP"/>
    </source>
</evidence>